<dbReference type="AlphaFoldDB" id="A0A0A9FUW0"/>
<name>A0A0A9FUW0_ARUDO</name>
<reference evidence="2" key="2">
    <citation type="journal article" date="2015" name="Data Brief">
        <title>Shoot transcriptome of the giant reed, Arundo donax.</title>
        <authorList>
            <person name="Barrero R.A."/>
            <person name="Guerrero F.D."/>
            <person name="Moolhuijzen P."/>
            <person name="Goolsby J.A."/>
            <person name="Tidwell J."/>
            <person name="Bellgard S.E."/>
            <person name="Bellgard M.I."/>
        </authorList>
    </citation>
    <scope>NUCLEOTIDE SEQUENCE</scope>
    <source>
        <tissue evidence="2">Shoot tissue taken approximately 20 cm above the soil surface</tissue>
    </source>
</reference>
<proteinExistence type="predicted"/>
<evidence type="ECO:0000256" key="1">
    <source>
        <dbReference type="SAM" id="Phobius"/>
    </source>
</evidence>
<sequence length="46" mass="5409">MIMEENKSMSSVNITTIMIITVLSSWYLQYFMLWNLFCTSINGIKI</sequence>
<keyword evidence="1" id="KW-0472">Membrane</keyword>
<accession>A0A0A9FUW0</accession>
<protein>
    <submittedName>
        <fullName evidence="2">Uncharacterized protein</fullName>
    </submittedName>
</protein>
<keyword evidence="1" id="KW-1133">Transmembrane helix</keyword>
<keyword evidence="1" id="KW-0812">Transmembrane</keyword>
<reference evidence="2" key="1">
    <citation type="submission" date="2014-09" db="EMBL/GenBank/DDBJ databases">
        <authorList>
            <person name="Magalhaes I.L.F."/>
            <person name="Oliveira U."/>
            <person name="Santos F.R."/>
            <person name="Vidigal T.H.D.A."/>
            <person name="Brescovit A.D."/>
            <person name="Santos A.J."/>
        </authorList>
    </citation>
    <scope>NUCLEOTIDE SEQUENCE</scope>
    <source>
        <tissue evidence="2">Shoot tissue taken approximately 20 cm above the soil surface</tissue>
    </source>
</reference>
<organism evidence="2">
    <name type="scientific">Arundo donax</name>
    <name type="common">Giant reed</name>
    <name type="synonym">Donax arundinaceus</name>
    <dbReference type="NCBI Taxonomy" id="35708"/>
    <lineage>
        <taxon>Eukaryota</taxon>
        <taxon>Viridiplantae</taxon>
        <taxon>Streptophyta</taxon>
        <taxon>Embryophyta</taxon>
        <taxon>Tracheophyta</taxon>
        <taxon>Spermatophyta</taxon>
        <taxon>Magnoliopsida</taxon>
        <taxon>Liliopsida</taxon>
        <taxon>Poales</taxon>
        <taxon>Poaceae</taxon>
        <taxon>PACMAD clade</taxon>
        <taxon>Arundinoideae</taxon>
        <taxon>Arundineae</taxon>
        <taxon>Arundo</taxon>
    </lineage>
</organism>
<evidence type="ECO:0000313" key="2">
    <source>
        <dbReference type="EMBL" id="JAE16062.1"/>
    </source>
</evidence>
<dbReference type="EMBL" id="GBRH01181834">
    <property type="protein sequence ID" value="JAE16062.1"/>
    <property type="molecule type" value="Transcribed_RNA"/>
</dbReference>
<feature type="transmembrane region" description="Helical" evidence="1">
    <location>
        <begin position="12"/>
        <end position="32"/>
    </location>
</feature>